<evidence type="ECO:0000259" key="5">
    <source>
        <dbReference type="Pfam" id="PF02910"/>
    </source>
</evidence>
<feature type="region of interest" description="Disordered" evidence="3">
    <location>
        <begin position="551"/>
        <end position="581"/>
    </location>
</feature>
<organism evidence="6 7">
    <name type="scientific">Prauserella alba</name>
    <dbReference type="NCBI Taxonomy" id="176898"/>
    <lineage>
        <taxon>Bacteria</taxon>
        <taxon>Bacillati</taxon>
        <taxon>Actinomycetota</taxon>
        <taxon>Actinomycetes</taxon>
        <taxon>Pseudonocardiales</taxon>
        <taxon>Pseudonocardiaceae</taxon>
        <taxon>Prauserella</taxon>
    </lineage>
</organism>
<feature type="domain" description="Fumarate reductase/succinate dehydrogenase flavoprotein-like C-terminal" evidence="5">
    <location>
        <begin position="452"/>
        <end position="539"/>
    </location>
</feature>
<evidence type="ECO:0000256" key="3">
    <source>
        <dbReference type="SAM" id="MobiDB-lite"/>
    </source>
</evidence>
<accession>A0ABP4G9L4</accession>
<dbReference type="SUPFAM" id="SSF51905">
    <property type="entry name" value="FAD/NAD(P)-binding domain"/>
    <property type="match status" value="1"/>
</dbReference>
<dbReference type="InterPro" id="IPR015939">
    <property type="entry name" value="Fum_Rdtase/Succ_DH_flav-like_C"/>
</dbReference>
<dbReference type="SUPFAM" id="SSF56425">
    <property type="entry name" value="Succinate dehydrogenase/fumarate reductase flavoprotein, catalytic domain"/>
    <property type="match status" value="1"/>
</dbReference>
<dbReference type="EMBL" id="BAAALM010000016">
    <property type="protein sequence ID" value="GAA1217803.1"/>
    <property type="molecule type" value="Genomic_DNA"/>
</dbReference>
<dbReference type="InterPro" id="IPR036188">
    <property type="entry name" value="FAD/NAD-bd_sf"/>
</dbReference>
<reference evidence="7" key="1">
    <citation type="journal article" date="2019" name="Int. J. Syst. Evol. Microbiol.">
        <title>The Global Catalogue of Microorganisms (GCM) 10K type strain sequencing project: providing services to taxonomists for standard genome sequencing and annotation.</title>
        <authorList>
            <consortium name="The Broad Institute Genomics Platform"/>
            <consortium name="The Broad Institute Genome Sequencing Center for Infectious Disease"/>
            <person name="Wu L."/>
            <person name="Ma J."/>
        </authorList>
    </citation>
    <scope>NUCLEOTIDE SEQUENCE [LARGE SCALE GENOMIC DNA]</scope>
    <source>
        <strain evidence="7">JCM 13022</strain>
    </source>
</reference>
<dbReference type="Gene3D" id="3.50.50.60">
    <property type="entry name" value="FAD/NAD(P)-binding domain"/>
    <property type="match status" value="1"/>
</dbReference>
<evidence type="ECO:0000259" key="4">
    <source>
        <dbReference type="Pfam" id="PF00890"/>
    </source>
</evidence>
<dbReference type="RefSeq" id="WP_253855308.1">
    <property type="nucleotide sequence ID" value="NZ_BAAALM010000016.1"/>
</dbReference>
<dbReference type="InterPro" id="IPR027477">
    <property type="entry name" value="Succ_DH/fumarate_Rdtase_cat_sf"/>
</dbReference>
<evidence type="ECO:0000256" key="1">
    <source>
        <dbReference type="ARBA" id="ARBA00022630"/>
    </source>
</evidence>
<evidence type="ECO:0000313" key="6">
    <source>
        <dbReference type="EMBL" id="GAA1217803.1"/>
    </source>
</evidence>
<name>A0ABP4G9L4_9PSEU</name>
<keyword evidence="7" id="KW-1185">Reference proteome</keyword>
<dbReference type="PIRSF" id="PIRSF000171">
    <property type="entry name" value="SDHA_APRA_LASPO"/>
    <property type="match status" value="1"/>
</dbReference>
<feature type="compositionally biased region" description="Basic and acidic residues" evidence="3">
    <location>
        <begin position="560"/>
        <end position="581"/>
    </location>
</feature>
<evidence type="ECO:0000256" key="2">
    <source>
        <dbReference type="ARBA" id="ARBA00023002"/>
    </source>
</evidence>
<dbReference type="Pfam" id="PF00890">
    <property type="entry name" value="FAD_binding_2"/>
    <property type="match status" value="1"/>
</dbReference>
<proteinExistence type="predicted"/>
<dbReference type="Pfam" id="PF02910">
    <property type="entry name" value="Succ_DH_flav_C"/>
    <property type="match status" value="1"/>
</dbReference>
<dbReference type="PANTHER" id="PTHR11632:SF51">
    <property type="entry name" value="SUCCINATE DEHYDROGENASE [UBIQUINONE] FLAVOPROTEIN SUBUNIT, MITOCHONDRIAL"/>
    <property type="match status" value="1"/>
</dbReference>
<evidence type="ECO:0000313" key="7">
    <source>
        <dbReference type="Proteomes" id="UP001500467"/>
    </source>
</evidence>
<dbReference type="Gene3D" id="3.90.700.10">
    <property type="entry name" value="Succinate dehydrogenase/fumarate reductase flavoprotein, catalytic domain"/>
    <property type="match status" value="1"/>
</dbReference>
<comment type="caution">
    <text evidence="6">The sequence shown here is derived from an EMBL/GenBank/DDBJ whole genome shotgun (WGS) entry which is preliminary data.</text>
</comment>
<dbReference type="SUPFAM" id="SSF46977">
    <property type="entry name" value="Succinate dehydrogenase/fumarate reductase flavoprotein C-terminal domain"/>
    <property type="match status" value="1"/>
</dbReference>
<dbReference type="InterPro" id="IPR037099">
    <property type="entry name" value="Fum_R/Succ_DH_flav-like_C_sf"/>
</dbReference>
<dbReference type="InterPro" id="IPR030664">
    <property type="entry name" value="SdhA/FrdA/AprA"/>
</dbReference>
<feature type="domain" description="FAD-dependent oxidoreductase 2 FAD-binding" evidence="4">
    <location>
        <begin position="16"/>
        <end position="397"/>
    </location>
</feature>
<dbReference type="PANTHER" id="PTHR11632">
    <property type="entry name" value="SUCCINATE DEHYDROGENASE 2 FLAVOPROTEIN SUBUNIT"/>
    <property type="match status" value="1"/>
</dbReference>
<sequence length="581" mass="62369">MATGELWREPEVLDTDVAVVGSGGAGLMCVLHALTARPDLDVTVVSKGAVGRSGCTRMVQGGYNAVLDPEDSVELHLRDTVQGGKFLNDQSLARALVDDAPRVINELETRVGCFFDRRADGRIHQKAFAGQAFDRTVHRGDLTGIEIMGRLRDQMFRLGPRELEDVRALDLVHDAEGELAGLTALNVRTGDPLVVRARVVVVATGGSATMYRVAAPAREKTGDGVAMCWRAGLPMRDMEMLQFHPTGLLAGPSRMTGAVLEEGLRGAGAHLYNATGERYMARYDAERMERSTRDVVARAGYLEIMAGRGTDEGGVSIDISHLGSGEVERRFPGMVARTRQIGQDLATGPVQVSPTAHFHMGGVLIDADCRTDVDGLLVAGEDAGGTHGANRLGGNGVAESTVFGARAGDTAARLARQRPLRTPVQTEVRASLARAYAPLTRSLGPWPFDLTRRLKEIMWRSVGVVRDGASLENAGKELAALADEIEHIAVPGPPQVNFAWQEALDLVNQVTVARAMAHAAAWRTETRGAHARSDFPDTHVRARYLVQRAGGDGPAGAIASEERDVEFSHLRPDDLEGRPGS</sequence>
<dbReference type="Gene3D" id="1.20.58.100">
    <property type="entry name" value="Fumarate reductase/succinate dehydrogenase flavoprotein-like, C-terminal domain"/>
    <property type="match status" value="1"/>
</dbReference>
<gene>
    <name evidence="6" type="ORF">GCM10009675_45320</name>
</gene>
<dbReference type="Proteomes" id="UP001500467">
    <property type="component" value="Unassembled WGS sequence"/>
</dbReference>
<protein>
    <submittedName>
        <fullName evidence="6">FAD-binding protein</fullName>
    </submittedName>
</protein>
<keyword evidence="2" id="KW-0560">Oxidoreductase</keyword>
<keyword evidence="1" id="KW-0285">Flavoprotein</keyword>
<dbReference type="InterPro" id="IPR003953">
    <property type="entry name" value="FAD-dep_OxRdtase_2_FAD-bd"/>
</dbReference>